<comment type="cofactor">
    <cofactor evidence="1">
        <name>Fe(2+)</name>
        <dbReference type="ChEBI" id="CHEBI:29033"/>
    </cofactor>
</comment>
<dbReference type="Pfam" id="PF08007">
    <property type="entry name" value="JmjC_2"/>
    <property type="match status" value="1"/>
</dbReference>
<keyword evidence="2" id="KW-0479">Metal-binding</keyword>
<reference evidence="5 6" key="1">
    <citation type="submission" date="2019-03" db="EMBL/GenBank/DDBJ databases">
        <title>Freshwater and sediment microbial communities from various areas in North America, analyzing microbe dynamics in response to fracking.</title>
        <authorList>
            <person name="Lamendella R."/>
        </authorList>
    </citation>
    <scope>NUCLEOTIDE SEQUENCE [LARGE SCALE GENOMIC DNA]</scope>
    <source>
        <strain evidence="5 6">18_TX</strain>
    </source>
</reference>
<dbReference type="GO" id="GO:0046872">
    <property type="term" value="F:metal ion binding"/>
    <property type="evidence" value="ECO:0007669"/>
    <property type="project" value="UniProtKB-KW"/>
</dbReference>
<accession>A0A4R6P2U8</accession>
<dbReference type="InterPro" id="IPR003347">
    <property type="entry name" value="JmjC_dom"/>
</dbReference>
<evidence type="ECO:0000256" key="1">
    <source>
        <dbReference type="ARBA" id="ARBA00001954"/>
    </source>
</evidence>
<evidence type="ECO:0000259" key="4">
    <source>
        <dbReference type="PROSITE" id="PS51184"/>
    </source>
</evidence>
<evidence type="ECO:0000313" key="5">
    <source>
        <dbReference type="EMBL" id="TDP32074.1"/>
    </source>
</evidence>
<dbReference type="PROSITE" id="PS51184">
    <property type="entry name" value="JMJC"/>
    <property type="match status" value="1"/>
</dbReference>
<dbReference type="InterPro" id="IPR039994">
    <property type="entry name" value="NO66-like"/>
</dbReference>
<dbReference type="Gene3D" id="2.60.120.650">
    <property type="entry name" value="Cupin"/>
    <property type="match status" value="1"/>
</dbReference>
<dbReference type="AlphaFoldDB" id="A0A4R6P2U8"/>
<feature type="domain" description="JmjC" evidence="4">
    <location>
        <begin position="91"/>
        <end position="237"/>
    </location>
</feature>
<dbReference type="PANTHER" id="PTHR13096:SF8">
    <property type="entry name" value="RIBOSOMAL OXYGENASE 1"/>
    <property type="match status" value="1"/>
</dbReference>
<name>A0A4R6P2U8_9GAMM</name>
<gene>
    <name evidence="5" type="ORF">DEU29_11114</name>
</gene>
<sequence>MSSKSINVVESVISPISYDQFFDEFFGQKPLVLTEENAARLKLAGENPRQQLLSDFKRYAPTLTSHSRSPKGPAPTPRAVDDADAFYALINEYFSGGYTIRIPEVTELSDALTRFTRSLEVQTQSEVGVVVFWSEAGAAAPIHYDDVDVIVVQLEGTKRWFISKDRPVYPNKWKFAGETPPQMKDYHTVDVKPGDLIYIPRGTAHTVQSTSESIHIAIGFVPVTIRDAINAALDHYSDLNKPVRMGLGSRADCLTANTDQRRVMEQIREHLSGLSDACKADDFIKAALSRRKTRMIRDLPKLPSGKAINSLDLNTRVRHHPLAICEITVTEQIVDFCQPGEQILIHLGARESVEFIANTDEFRVKDIPGGLEDAVKLALAQRFLQSGFLVLAD</sequence>
<dbReference type="Proteomes" id="UP000295531">
    <property type="component" value="Unassembled WGS sequence"/>
</dbReference>
<keyword evidence="3" id="KW-0408">Iron</keyword>
<keyword evidence="6" id="KW-1185">Reference proteome</keyword>
<comment type="caution">
    <text evidence="5">The sequence shown here is derived from an EMBL/GenBank/DDBJ whole genome shotgun (WGS) entry which is preliminary data.</text>
</comment>
<dbReference type="SUPFAM" id="SSF51197">
    <property type="entry name" value="Clavaminate synthase-like"/>
    <property type="match status" value="1"/>
</dbReference>
<dbReference type="CDD" id="cd02208">
    <property type="entry name" value="cupin_RmlC-like"/>
    <property type="match status" value="1"/>
</dbReference>
<evidence type="ECO:0000313" key="6">
    <source>
        <dbReference type="Proteomes" id="UP000295531"/>
    </source>
</evidence>
<dbReference type="RefSeq" id="WP_133539993.1">
    <property type="nucleotide sequence ID" value="NZ_SNXI01000011.1"/>
</dbReference>
<organism evidence="5 6">
    <name type="scientific">Idiomarina aquatica</name>
    <dbReference type="NCBI Taxonomy" id="1327752"/>
    <lineage>
        <taxon>Bacteria</taxon>
        <taxon>Pseudomonadati</taxon>
        <taxon>Pseudomonadota</taxon>
        <taxon>Gammaproteobacteria</taxon>
        <taxon>Alteromonadales</taxon>
        <taxon>Idiomarinaceae</taxon>
        <taxon>Idiomarina</taxon>
    </lineage>
</organism>
<dbReference type="EMBL" id="SNXI01000011">
    <property type="protein sequence ID" value="TDP32074.1"/>
    <property type="molecule type" value="Genomic_DNA"/>
</dbReference>
<dbReference type="PANTHER" id="PTHR13096">
    <property type="entry name" value="MINA53 MYC INDUCED NUCLEAR ANTIGEN"/>
    <property type="match status" value="1"/>
</dbReference>
<protein>
    <recommendedName>
        <fullName evidence="4">JmjC domain-containing protein</fullName>
    </recommendedName>
</protein>
<evidence type="ECO:0000256" key="2">
    <source>
        <dbReference type="ARBA" id="ARBA00022723"/>
    </source>
</evidence>
<proteinExistence type="predicted"/>
<dbReference type="OrthoDB" id="479699at2"/>
<evidence type="ECO:0000256" key="3">
    <source>
        <dbReference type="ARBA" id="ARBA00023004"/>
    </source>
</evidence>